<dbReference type="InterPro" id="IPR052375">
    <property type="entry name" value="Complex_I_20kDa-like"/>
</dbReference>
<evidence type="ECO:0000256" key="6">
    <source>
        <dbReference type="ARBA" id="ARBA00023014"/>
    </source>
</evidence>
<dbReference type="EMBL" id="CACVAX010000006">
    <property type="protein sequence ID" value="CAA6802728.1"/>
    <property type="molecule type" value="Genomic_DNA"/>
</dbReference>
<evidence type="ECO:0000256" key="2">
    <source>
        <dbReference type="ARBA" id="ARBA00009173"/>
    </source>
</evidence>
<dbReference type="GO" id="GO:0016829">
    <property type="term" value="F:lyase activity"/>
    <property type="evidence" value="ECO:0007669"/>
    <property type="project" value="UniProtKB-KW"/>
</dbReference>
<protein>
    <submittedName>
        <fullName evidence="8">Formate hydrogenlyase subunit 7</fullName>
    </submittedName>
</protein>
<sequence length="168" mass="18973">MFNFFKDEFVLANISEQELISEEVLHLKALIKDLICEKFSSSLTLCILDSGSCNGCELELQMLFSPLYDLASCGIQVGYDSSKADMVLLTGLLTENMSAELEDVYKTLREPKWMIMLGDCPISFSPFHKTFALKEREKNHFERAFHIGGCPPSPLVLLQGLHEFLKKA</sequence>
<accession>A0A6S6SIT1</accession>
<comment type="cofactor">
    <cofactor evidence="1">
        <name>[4Fe-4S] cluster</name>
        <dbReference type="ChEBI" id="CHEBI:49883"/>
    </cofactor>
</comment>
<organism evidence="8">
    <name type="scientific">uncultured Sulfurovum sp</name>
    <dbReference type="NCBI Taxonomy" id="269237"/>
    <lineage>
        <taxon>Bacteria</taxon>
        <taxon>Pseudomonadati</taxon>
        <taxon>Campylobacterota</taxon>
        <taxon>Epsilonproteobacteria</taxon>
        <taxon>Campylobacterales</taxon>
        <taxon>Sulfurovaceae</taxon>
        <taxon>Sulfurovum</taxon>
        <taxon>environmental samples</taxon>
    </lineage>
</organism>
<evidence type="ECO:0000256" key="3">
    <source>
        <dbReference type="ARBA" id="ARBA00022485"/>
    </source>
</evidence>
<evidence type="ECO:0000259" key="7">
    <source>
        <dbReference type="Pfam" id="PF01058"/>
    </source>
</evidence>
<reference evidence="8" key="1">
    <citation type="submission" date="2020-01" db="EMBL/GenBank/DDBJ databases">
        <authorList>
            <person name="Meier V. D."/>
            <person name="Meier V D."/>
        </authorList>
    </citation>
    <scope>NUCLEOTIDE SEQUENCE</scope>
    <source>
        <strain evidence="8">HLG_WM_MAG_04</strain>
    </source>
</reference>
<dbReference type="PANTHER" id="PTHR42989">
    <property type="entry name" value="HYDROGENASE-4 COMPONENT I"/>
    <property type="match status" value="1"/>
</dbReference>
<proteinExistence type="inferred from homology"/>
<dbReference type="GO" id="GO:0046872">
    <property type="term" value="F:metal ion binding"/>
    <property type="evidence" value="ECO:0007669"/>
    <property type="project" value="UniProtKB-KW"/>
</dbReference>
<dbReference type="InterPro" id="IPR006137">
    <property type="entry name" value="NADH_UbQ_OxRdtase-like_20kDa"/>
</dbReference>
<feature type="domain" description="NADH:ubiquinone oxidoreductase-like 20kDa subunit" evidence="7">
    <location>
        <begin position="53"/>
        <end position="163"/>
    </location>
</feature>
<keyword evidence="4" id="KW-0479">Metal-binding</keyword>
<evidence type="ECO:0000256" key="5">
    <source>
        <dbReference type="ARBA" id="ARBA00023004"/>
    </source>
</evidence>
<dbReference type="PANTHER" id="PTHR42989:SF1">
    <property type="entry name" value="FORMATE HYDROGENLYASE SUBUNIT 7-RELATED"/>
    <property type="match status" value="1"/>
</dbReference>
<dbReference type="Pfam" id="PF01058">
    <property type="entry name" value="Oxidored_q6"/>
    <property type="match status" value="1"/>
</dbReference>
<dbReference type="Gene3D" id="3.40.50.12280">
    <property type="match status" value="1"/>
</dbReference>
<dbReference type="SUPFAM" id="SSF56770">
    <property type="entry name" value="HydA/Nqo6-like"/>
    <property type="match status" value="1"/>
</dbReference>
<name>A0A6S6SIT1_9BACT</name>
<evidence type="ECO:0000256" key="4">
    <source>
        <dbReference type="ARBA" id="ARBA00022723"/>
    </source>
</evidence>
<keyword evidence="5" id="KW-0408">Iron</keyword>
<keyword evidence="3" id="KW-0004">4Fe-4S</keyword>
<keyword evidence="6" id="KW-0411">Iron-sulfur</keyword>
<dbReference type="AlphaFoldDB" id="A0A6S6SIT1"/>
<gene>
    <name evidence="8" type="ORF">HELGO_WM2166</name>
</gene>
<evidence type="ECO:0000313" key="8">
    <source>
        <dbReference type="EMBL" id="CAA6802728.1"/>
    </source>
</evidence>
<keyword evidence="8" id="KW-0456">Lyase</keyword>
<evidence type="ECO:0000256" key="1">
    <source>
        <dbReference type="ARBA" id="ARBA00001966"/>
    </source>
</evidence>
<comment type="similarity">
    <text evidence="2">Belongs to the complex I 20 kDa subunit family.</text>
</comment>
<dbReference type="GO" id="GO:0051539">
    <property type="term" value="F:4 iron, 4 sulfur cluster binding"/>
    <property type="evidence" value="ECO:0007669"/>
    <property type="project" value="UniProtKB-KW"/>
</dbReference>